<comment type="caution">
    <text evidence="3">The sequence shown here is derived from an EMBL/GenBank/DDBJ whole genome shotgun (WGS) entry which is preliminary data.</text>
</comment>
<feature type="domain" description="Transketolase C-terminal" evidence="2">
    <location>
        <begin position="97"/>
        <end position="182"/>
    </location>
</feature>
<dbReference type="Pfam" id="PF02780">
    <property type="entry name" value="Transketolase_C"/>
    <property type="match status" value="1"/>
</dbReference>
<dbReference type="InterPro" id="IPR005475">
    <property type="entry name" value="Transketolase-like_Pyr-bd"/>
</dbReference>
<dbReference type="SUPFAM" id="SSF52922">
    <property type="entry name" value="TK C-terminal domain-like"/>
    <property type="match status" value="1"/>
</dbReference>
<dbReference type="Gene3D" id="3.40.50.920">
    <property type="match status" value="1"/>
</dbReference>
<evidence type="ECO:0000259" key="1">
    <source>
        <dbReference type="Pfam" id="PF02779"/>
    </source>
</evidence>
<accession>A0A6V8NSW1</accession>
<dbReference type="PANTHER" id="PTHR43825">
    <property type="entry name" value="PYRUVATE DEHYDROGENASE E1 COMPONENT"/>
    <property type="match status" value="1"/>
</dbReference>
<dbReference type="InterPro" id="IPR009014">
    <property type="entry name" value="Transketo_C/PFOR_II"/>
</dbReference>
<dbReference type="Gene3D" id="3.40.50.970">
    <property type="match status" value="1"/>
</dbReference>
<feature type="non-terminal residue" evidence="3">
    <location>
        <position position="184"/>
    </location>
</feature>
<evidence type="ECO:0000313" key="4">
    <source>
        <dbReference type="Proteomes" id="UP000580051"/>
    </source>
</evidence>
<dbReference type="AlphaFoldDB" id="A0A6V8NSW1"/>
<sequence>TAEFIRTDIAYAKLNVRIIGTHAGVSFGQAGTTHHCTEDLAIIRSMANMSLVAPADSIETAKFIRASVDYPGPLYCRIGRGLEPLAYPDDKYDFQIGKSVLMREGKDITVIACGVCVLPACEAADELKEQGIRVRVINMHTIKPIDKEAILSAASETKAIITAEEHNILGGLGGAVAEVLSEAG</sequence>
<dbReference type="RefSeq" id="WP_275942742.1">
    <property type="nucleotide sequence ID" value="NZ_BLRV01000442.1"/>
</dbReference>
<feature type="non-terminal residue" evidence="3">
    <location>
        <position position="1"/>
    </location>
</feature>
<feature type="domain" description="Transketolase-like pyrimidine-binding" evidence="1">
    <location>
        <begin position="3"/>
        <end position="82"/>
    </location>
</feature>
<dbReference type="EMBL" id="BLRV01000442">
    <property type="protein sequence ID" value="GFP22464.1"/>
    <property type="molecule type" value="Genomic_DNA"/>
</dbReference>
<protein>
    <submittedName>
        <fullName evidence="3">Transketolase</fullName>
    </submittedName>
</protein>
<evidence type="ECO:0000259" key="2">
    <source>
        <dbReference type="Pfam" id="PF02780"/>
    </source>
</evidence>
<organism evidence="3 4">
    <name type="scientific">Candidatus Hakubella thermalkaliphila</name>
    <dbReference type="NCBI Taxonomy" id="2754717"/>
    <lineage>
        <taxon>Bacteria</taxon>
        <taxon>Bacillati</taxon>
        <taxon>Actinomycetota</taxon>
        <taxon>Actinomycetota incertae sedis</taxon>
        <taxon>Candidatus Hakubellales</taxon>
        <taxon>Candidatus Hakubellaceae</taxon>
        <taxon>Candidatus Hakubella</taxon>
    </lineage>
</organism>
<gene>
    <name evidence="3" type="ORF">HKBW3S06_01692</name>
</gene>
<dbReference type="InterPro" id="IPR051157">
    <property type="entry name" value="PDH/Transketolase"/>
</dbReference>
<dbReference type="SUPFAM" id="SSF52518">
    <property type="entry name" value="Thiamin diphosphate-binding fold (THDP-binding)"/>
    <property type="match status" value="1"/>
</dbReference>
<dbReference type="PANTHER" id="PTHR43825:SF1">
    <property type="entry name" value="TRANSKETOLASE-LIKE PYRIMIDINE-BINDING DOMAIN-CONTAINING PROTEIN"/>
    <property type="match status" value="1"/>
</dbReference>
<reference evidence="3 4" key="1">
    <citation type="journal article" date="2020" name="Front. Microbiol.">
        <title>Single-cell genomics of novel Actinobacteria with the Wood-Ljungdahl pathway discovered in a serpentinizing system.</title>
        <authorList>
            <person name="Merino N."/>
            <person name="Kawai M."/>
            <person name="Boyd E.S."/>
            <person name="Colman D.R."/>
            <person name="McGlynn S.E."/>
            <person name="Nealson K.H."/>
            <person name="Kurokawa K."/>
            <person name="Hongoh Y."/>
        </authorList>
    </citation>
    <scope>NUCLEOTIDE SEQUENCE [LARGE SCALE GENOMIC DNA]</scope>
    <source>
        <strain evidence="3 4">S06</strain>
    </source>
</reference>
<dbReference type="CDD" id="cd07033">
    <property type="entry name" value="TPP_PYR_DXS_TK_like"/>
    <property type="match status" value="1"/>
</dbReference>
<name>A0A6V8NSW1_9ACTN</name>
<dbReference type="Pfam" id="PF02779">
    <property type="entry name" value="Transket_pyr"/>
    <property type="match status" value="1"/>
</dbReference>
<dbReference type="InterPro" id="IPR029061">
    <property type="entry name" value="THDP-binding"/>
</dbReference>
<proteinExistence type="predicted"/>
<dbReference type="InterPro" id="IPR033248">
    <property type="entry name" value="Transketolase_C"/>
</dbReference>
<dbReference type="GO" id="GO:0000287">
    <property type="term" value="F:magnesium ion binding"/>
    <property type="evidence" value="ECO:0007669"/>
    <property type="project" value="UniProtKB-ARBA"/>
</dbReference>
<evidence type="ECO:0000313" key="3">
    <source>
        <dbReference type="EMBL" id="GFP22464.1"/>
    </source>
</evidence>
<dbReference type="Proteomes" id="UP000580051">
    <property type="component" value="Unassembled WGS sequence"/>
</dbReference>